<evidence type="ECO:0000256" key="5">
    <source>
        <dbReference type="ARBA" id="ARBA00022475"/>
    </source>
</evidence>
<evidence type="ECO:0000256" key="1">
    <source>
        <dbReference type="ARBA" id="ARBA00004413"/>
    </source>
</evidence>
<dbReference type="GO" id="GO:0006935">
    <property type="term" value="P:chemotaxis"/>
    <property type="evidence" value="ECO:0007669"/>
    <property type="project" value="UniProtKB-KW"/>
</dbReference>
<dbReference type="Gene3D" id="1.10.287.1700">
    <property type="match status" value="1"/>
</dbReference>
<evidence type="ECO:0000256" key="11">
    <source>
        <dbReference type="SAM" id="Coils"/>
    </source>
</evidence>
<keyword evidence="12" id="KW-0969">Cilium</keyword>
<keyword evidence="6" id="KW-0145">Chemotaxis</keyword>
<evidence type="ECO:0000256" key="6">
    <source>
        <dbReference type="ARBA" id="ARBA00022500"/>
    </source>
</evidence>
<proteinExistence type="inferred from homology"/>
<keyword evidence="7" id="KW-1005">Bacterial flagellum biogenesis</keyword>
<keyword evidence="4" id="KW-0813">Transport</keyword>
<dbReference type="AlphaFoldDB" id="A0AAE3EFC3"/>
<evidence type="ECO:0000256" key="10">
    <source>
        <dbReference type="ARBA" id="ARBA00023225"/>
    </source>
</evidence>
<comment type="caution">
    <text evidence="12">The sequence shown here is derived from an EMBL/GenBank/DDBJ whole genome shotgun (WGS) entry which is preliminary data.</text>
</comment>
<dbReference type="GO" id="GO:0005886">
    <property type="term" value="C:plasma membrane"/>
    <property type="evidence" value="ECO:0007669"/>
    <property type="project" value="UniProtKB-SubCell"/>
</dbReference>
<dbReference type="GO" id="GO:0071973">
    <property type="term" value="P:bacterial-type flagellum-dependent cell motility"/>
    <property type="evidence" value="ECO:0007669"/>
    <property type="project" value="InterPro"/>
</dbReference>
<keyword evidence="9" id="KW-0472">Membrane</keyword>
<comment type="subcellular location">
    <subcellularLocation>
        <location evidence="1">Cell membrane</location>
        <topology evidence="1">Peripheral membrane protein</topology>
        <orientation evidence="1">Cytoplasmic side</orientation>
    </subcellularLocation>
</comment>
<dbReference type="GO" id="GO:0044781">
    <property type="term" value="P:bacterial-type flagellum organization"/>
    <property type="evidence" value="ECO:0007669"/>
    <property type="project" value="UniProtKB-KW"/>
</dbReference>
<dbReference type="InterPro" id="IPR012823">
    <property type="entry name" value="Flagell_FliJ"/>
</dbReference>
<evidence type="ECO:0000256" key="3">
    <source>
        <dbReference type="ARBA" id="ARBA00020392"/>
    </source>
</evidence>
<reference evidence="12" key="1">
    <citation type="submission" date="2021-08" db="EMBL/GenBank/DDBJ databases">
        <title>Comparative analyses of Brucepasteria parasyntrophica and Teretinema zuelzerae.</title>
        <authorList>
            <person name="Song Y."/>
            <person name="Brune A."/>
        </authorList>
    </citation>
    <scope>NUCLEOTIDE SEQUENCE</scope>
    <source>
        <strain evidence="12">DSM 1903</strain>
    </source>
</reference>
<dbReference type="NCBIfam" id="TIGR02473">
    <property type="entry name" value="flagell_FliJ"/>
    <property type="match status" value="1"/>
</dbReference>
<keyword evidence="13" id="KW-1185">Reference proteome</keyword>
<dbReference type="EMBL" id="JAINWA010000001">
    <property type="protein sequence ID" value="MCD1653236.1"/>
    <property type="molecule type" value="Genomic_DNA"/>
</dbReference>
<gene>
    <name evidence="12" type="primary">fliJ</name>
    <name evidence="12" type="ORF">K7J14_00755</name>
</gene>
<dbReference type="Pfam" id="PF02050">
    <property type="entry name" value="FliJ"/>
    <property type="match status" value="1"/>
</dbReference>
<keyword evidence="5" id="KW-1003">Cell membrane</keyword>
<sequence length="143" mass="16835">MKRFEFSLNKLFDLRQFREKQAELQLGKALSHRDAVQALLDDVARKRVQASTSRGETVAVEDLIAIERYVFRLDQRKEELFEELAAAELVLERAREEFTLASRDRQVLEKLKDKKQAEWRKDYLSEEASMLDDLTSSKRADRD</sequence>
<evidence type="ECO:0000313" key="12">
    <source>
        <dbReference type="EMBL" id="MCD1653236.1"/>
    </source>
</evidence>
<evidence type="ECO:0000256" key="8">
    <source>
        <dbReference type="ARBA" id="ARBA00022927"/>
    </source>
</evidence>
<feature type="coiled-coil region" evidence="11">
    <location>
        <begin position="77"/>
        <end position="111"/>
    </location>
</feature>
<dbReference type="GO" id="GO:0009288">
    <property type="term" value="C:bacterial-type flagellum"/>
    <property type="evidence" value="ECO:0007669"/>
    <property type="project" value="InterPro"/>
</dbReference>
<evidence type="ECO:0000256" key="2">
    <source>
        <dbReference type="ARBA" id="ARBA00010004"/>
    </source>
</evidence>
<evidence type="ECO:0000256" key="4">
    <source>
        <dbReference type="ARBA" id="ARBA00022448"/>
    </source>
</evidence>
<keyword evidence="11" id="KW-0175">Coiled coil</keyword>
<dbReference type="GO" id="GO:0015031">
    <property type="term" value="P:protein transport"/>
    <property type="evidence" value="ECO:0007669"/>
    <property type="project" value="UniProtKB-KW"/>
</dbReference>
<protein>
    <recommendedName>
        <fullName evidence="3">Flagellar FliJ protein</fullName>
    </recommendedName>
</protein>
<dbReference type="Proteomes" id="UP001198163">
    <property type="component" value="Unassembled WGS sequence"/>
</dbReference>
<keyword evidence="12" id="KW-0282">Flagellum</keyword>
<comment type="similarity">
    <text evidence="2">Belongs to the FliJ family.</text>
</comment>
<evidence type="ECO:0000256" key="9">
    <source>
        <dbReference type="ARBA" id="ARBA00023136"/>
    </source>
</evidence>
<evidence type="ECO:0000256" key="7">
    <source>
        <dbReference type="ARBA" id="ARBA00022795"/>
    </source>
</evidence>
<name>A0AAE3EFC3_9SPIR</name>
<keyword evidence="10" id="KW-1006">Bacterial flagellum protein export</keyword>
<dbReference type="RefSeq" id="WP_230752148.1">
    <property type="nucleotide sequence ID" value="NZ_JAINWA010000001.1"/>
</dbReference>
<accession>A0AAE3EFC3</accession>
<organism evidence="12 13">
    <name type="scientific">Teretinema zuelzerae</name>
    <dbReference type="NCBI Taxonomy" id="156"/>
    <lineage>
        <taxon>Bacteria</taxon>
        <taxon>Pseudomonadati</taxon>
        <taxon>Spirochaetota</taxon>
        <taxon>Spirochaetia</taxon>
        <taxon>Spirochaetales</taxon>
        <taxon>Treponemataceae</taxon>
        <taxon>Teretinema</taxon>
    </lineage>
</organism>
<keyword evidence="12" id="KW-0966">Cell projection</keyword>
<evidence type="ECO:0000313" key="13">
    <source>
        <dbReference type="Proteomes" id="UP001198163"/>
    </source>
</evidence>
<dbReference type="InterPro" id="IPR053716">
    <property type="entry name" value="Flag_assembly_chemotaxis_eff"/>
</dbReference>
<keyword evidence="8" id="KW-0653">Protein transport</keyword>